<evidence type="ECO:0000256" key="3">
    <source>
        <dbReference type="PROSITE-ProRule" id="PRU00209"/>
    </source>
</evidence>
<protein>
    <submittedName>
        <fullName evidence="5">tRNA-binding protein</fullName>
    </submittedName>
</protein>
<proteinExistence type="predicted"/>
<dbReference type="InterPro" id="IPR008231">
    <property type="entry name" value="CsaA"/>
</dbReference>
<dbReference type="SUPFAM" id="SSF50249">
    <property type="entry name" value="Nucleic acid-binding proteins"/>
    <property type="match status" value="1"/>
</dbReference>
<dbReference type="InterPro" id="IPR051270">
    <property type="entry name" value="Tyrosine-tRNA_ligase_regulator"/>
</dbReference>
<accession>A0A7K3WTG5</accession>
<evidence type="ECO:0000259" key="4">
    <source>
        <dbReference type="PROSITE" id="PS50886"/>
    </source>
</evidence>
<gene>
    <name evidence="5" type="ORF">G3O08_12480</name>
</gene>
<sequence>MSRKPFIEWSDFEKIDIRTGTIITVENFDKARKPAYKLWIDFGELGELKTSAQITDIYSLNSLKGKQVLAIVNFKPKQIADFMSECLVLGVYTNNGVVLLETERGIGNGERVG</sequence>
<dbReference type="PANTHER" id="PTHR11586">
    <property type="entry name" value="TRNA-AMINOACYLATION COFACTOR ARC1 FAMILY MEMBER"/>
    <property type="match status" value="1"/>
</dbReference>
<organism evidence="5 6">
    <name type="scientific">Cryomorpha ignava</name>
    <dbReference type="NCBI Taxonomy" id="101383"/>
    <lineage>
        <taxon>Bacteria</taxon>
        <taxon>Pseudomonadati</taxon>
        <taxon>Bacteroidota</taxon>
        <taxon>Flavobacteriia</taxon>
        <taxon>Flavobacteriales</taxon>
        <taxon>Cryomorphaceae</taxon>
        <taxon>Cryomorpha</taxon>
    </lineage>
</organism>
<dbReference type="EMBL" id="JAAGVY010000024">
    <property type="protein sequence ID" value="NEN24321.1"/>
    <property type="molecule type" value="Genomic_DNA"/>
</dbReference>
<keyword evidence="2 3" id="KW-0694">RNA-binding</keyword>
<keyword evidence="1 3" id="KW-0820">tRNA-binding</keyword>
<dbReference type="NCBIfam" id="NF007495">
    <property type="entry name" value="PRK10089.1-4"/>
    <property type="match status" value="1"/>
</dbReference>
<dbReference type="InterPro" id="IPR012340">
    <property type="entry name" value="NA-bd_OB-fold"/>
</dbReference>
<dbReference type="AlphaFoldDB" id="A0A7K3WTG5"/>
<dbReference type="Gene3D" id="2.40.50.140">
    <property type="entry name" value="Nucleic acid-binding proteins"/>
    <property type="match status" value="1"/>
</dbReference>
<dbReference type="PANTHER" id="PTHR11586:SF37">
    <property type="entry name" value="TRNA-BINDING DOMAIN-CONTAINING PROTEIN"/>
    <property type="match status" value="1"/>
</dbReference>
<dbReference type="CDD" id="cd02798">
    <property type="entry name" value="tRNA_bind_CsaA"/>
    <property type="match status" value="1"/>
</dbReference>
<name>A0A7K3WTG5_9FLAO</name>
<comment type="caution">
    <text evidence="5">The sequence shown here is derived from an EMBL/GenBank/DDBJ whole genome shotgun (WGS) entry which is preliminary data.</text>
</comment>
<evidence type="ECO:0000313" key="5">
    <source>
        <dbReference type="EMBL" id="NEN24321.1"/>
    </source>
</evidence>
<dbReference type="GO" id="GO:0000049">
    <property type="term" value="F:tRNA binding"/>
    <property type="evidence" value="ECO:0007669"/>
    <property type="project" value="UniProtKB-UniRule"/>
</dbReference>
<dbReference type="NCBIfam" id="NF007494">
    <property type="entry name" value="PRK10089.1-3"/>
    <property type="match status" value="1"/>
</dbReference>
<evidence type="ECO:0000256" key="2">
    <source>
        <dbReference type="ARBA" id="ARBA00022884"/>
    </source>
</evidence>
<dbReference type="PROSITE" id="PS50886">
    <property type="entry name" value="TRBD"/>
    <property type="match status" value="1"/>
</dbReference>
<dbReference type="InterPro" id="IPR002547">
    <property type="entry name" value="tRNA-bd_dom"/>
</dbReference>
<reference evidence="5 6" key="1">
    <citation type="submission" date="2020-02" db="EMBL/GenBank/DDBJ databases">
        <title>Out from the shadows clarifying the taxonomy of the family Cryomorphaceae and related taxa by utilizing the GTDB taxonomic framework.</title>
        <authorList>
            <person name="Bowman J.P."/>
        </authorList>
    </citation>
    <scope>NUCLEOTIDE SEQUENCE [LARGE SCALE GENOMIC DNA]</scope>
    <source>
        <strain evidence="5 6">QSSC 1-22</strain>
    </source>
</reference>
<dbReference type="Proteomes" id="UP000486602">
    <property type="component" value="Unassembled WGS sequence"/>
</dbReference>
<keyword evidence="6" id="KW-1185">Reference proteome</keyword>
<evidence type="ECO:0000256" key="1">
    <source>
        <dbReference type="ARBA" id="ARBA00022555"/>
    </source>
</evidence>
<evidence type="ECO:0000313" key="6">
    <source>
        <dbReference type="Proteomes" id="UP000486602"/>
    </source>
</evidence>
<dbReference type="FunFam" id="2.40.50.140:FF:000165">
    <property type="entry name" value="Chaperone CsaA"/>
    <property type="match status" value="1"/>
</dbReference>
<dbReference type="NCBIfam" id="TIGR02222">
    <property type="entry name" value="chap_CsaA"/>
    <property type="match status" value="1"/>
</dbReference>
<dbReference type="RefSeq" id="WP_163285715.1">
    <property type="nucleotide sequence ID" value="NZ_JAAGVY010000024.1"/>
</dbReference>
<dbReference type="Pfam" id="PF01588">
    <property type="entry name" value="tRNA_bind"/>
    <property type="match status" value="1"/>
</dbReference>
<feature type="domain" description="TRNA-binding" evidence="4">
    <location>
        <begin position="11"/>
        <end position="113"/>
    </location>
</feature>